<dbReference type="Pfam" id="PF14559">
    <property type="entry name" value="TPR_19"/>
    <property type="match status" value="2"/>
</dbReference>
<dbReference type="Gene3D" id="1.25.40.10">
    <property type="entry name" value="Tetratricopeptide repeat domain"/>
    <property type="match status" value="4"/>
</dbReference>
<dbReference type="HOGENOM" id="CLU_001631_1_0_6"/>
<reference evidence="10" key="2">
    <citation type="submission" date="2012-01" db="EMBL/GenBank/DDBJ databases">
        <title>Complete sequence of chromosome of Rahnella aquatilis CIP 78.65.</title>
        <authorList>
            <person name="Lucas S."/>
            <person name="Han J."/>
            <person name="Lapidus A."/>
            <person name="Cheng J.-F."/>
            <person name="Goodwin L."/>
            <person name="Pitluck S."/>
            <person name="Peters L."/>
            <person name="Ovchinnikova G."/>
            <person name="Held B."/>
            <person name="Detter J.C."/>
            <person name="Han C."/>
            <person name="Tapia R."/>
            <person name="Land M."/>
            <person name="Hauser L."/>
            <person name="Kyrpides N."/>
            <person name="Ivanova N."/>
            <person name="Pagani I."/>
            <person name="Sobecky P."/>
            <person name="Martinez R."/>
            <person name="Woyke T."/>
        </authorList>
    </citation>
    <scope>NUCLEOTIDE SEQUENCE [LARGE SCALE GENOMIC DNA]</scope>
    <source>
        <strain evidence="10">ATCC 33071 / DSM 4594 / JCM 1683 / NBRC 105701 / NCIMB 13365 / CIP 78.65</strain>
    </source>
</reference>
<evidence type="ECO:0000256" key="3">
    <source>
        <dbReference type="ARBA" id="ARBA00022729"/>
    </source>
</evidence>
<dbReference type="InterPro" id="IPR008410">
    <property type="entry name" value="BCSC_C"/>
</dbReference>
<dbReference type="InterPro" id="IPR019734">
    <property type="entry name" value="TPR_rpt"/>
</dbReference>
<dbReference type="RefSeq" id="WP_014333395.1">
    <property type="nucleotide sequence ID" value="NC_016818.1"/>
</dbReference>
<proteinExistence type="predicted"/>
<evidence type="ECO:0000256" key="4">
    <source>
        <dbReference type="ARBA" id="ARBA00022737"/>
    </source>
</evidence>
<dbReference type="SMART" id="SM00028">
    <property type="entry name" value="TPR"/>
    <property type="match status" value="3"/>
</dbReference>
<evidence type="ECO:0000259" key="8">
    <source>
        <dbReference type="Pfam" id="PF05420"/>
    </source>
</evidence>
<organism evidence="9 10">
    <name type="scientific">Rahnella aquatilis (strain ATCC 33071 / DSM 4594 / JCM 1683 / NBRC 105701 / NCIMB 13365 / CIP 78.65)</name>
    <dbReference type="NCBI Taxonomy" id="745277"/>
    <lineage>
        <taxon>Bacteria</taxon>
        <taxon>Pseudomonadati</taxon>
        <taxon>Pseudomonadota</taxon>
        <taxon>Gammaproteobacteria</taxon>
        <taxon>Enterobacterales</taxon>
        <taxon>Yersiniaceae</taxon>
        <taxon>Rahnella</taxon>
    </lineage>
</organism>
<reference evidence="9 10" key="1">
    <citation type="journal article" date="2012" name="J. Bacteriol.">
        <title>Complete Genome Sequence of Rahnella aquatilis CIP 78.65.</title>
        <authorList>
            <person name="Martinez R.J."/>
            <person name="Bruce D."/>
            <person name="Detter C."/>
            <person name="Goodwin L.A."/>
            <person name="Han J."/>
            <person name="Han C.S."/>
            <person name="Held B."/>
            <person name="Land M.L."/>
            <person name="Mikhailova N."/>
            <person name="Nolan M."/>
            <person name="Pennacchio L."/>
            <person name="Pitluck S."/>
            <person name="Tapia R."/>
            <person name="Woyke T."/>
            <person name="Sobecky P.A."/>
        </authorList>
    </citation>
    <scope>NUCLEOTIDE SEQUENCE [LARGE SCALE GENOMIC DNA]</scope>
    <source>
        <strain evidence="10">ATCC 33071 / DSM 4594 / JCM 1683 / NBRC 105701 / NCIMB 13365 / CIP 78.65</strain>
    </source>
</reference>
<dbReference type="Proteomes" id="UP000009010">
    <property type="component" value="Chromosome"/>
</dbReference>
<keyword evidence="3 7" id="KW-0732">Signal</keyword>
<dbReference type="SUPFAM" id="SSF48452">
    <property type="entry name" value="TPR-like"/>
    <property type="match status" value="3"/>
</dbReference>
<dbReference type="Pfam" id="PF13432">
    <property type="entry name" value="TPR_16"/>
    <property type="match status" value="1"/>
</dbReference>
<feature type="chain" id="PRO_5003562055" evidence="7">
    <location>
        <begin position="32"/>
        <end position="1349"/>
    </location>
</feature>
<keyword evidence="10" id="KW-1185">Reference proteome</keyword>
<gene>
    <name evidence="9" type="ordered locus">Rahaq2_0126</name>
</gene>
<dbReference type="GO" id="GO:0019867">
    <property type="term" value="C:outer membrane"/>
    <property type="evidence" value="ECO:0007669"/>
    <property type="project" value="InterPro"/>
</dbReference>
<dbReference type="PANTHER" id="PTHR45586:SF1">
    <property type="entry name" value="LIPOPOLYSACCHARIDE ASSEMBLY PROTEIN B"/>
    <property type="match status" value="1"/>
</dbReference>
<protein>
    <submittedName>
        <fullName evidence="9">Cytochrome c biogenesis factor</fullName>
    </submittedName>
</protein>
<name>H2INU2_RAHAC</name>
<comment type="function">
    <text evidence="1">Required for maximal bacterial cellulose synthesis.</text>
</comment>
<dbReference type="KEGG" id="raq:Rahaq2_0126"/>
<keyword evidence="6" id="KW-0135">Cellulose biosynthesis</keyword>
<evidence type="ECO:0000256" key="7">
    <source>
        <dbReference type="SAM" id="SignalP"/>
    </source>
</evidence>
<comment type="pathway">
    <text evidence="2">Glycan metabolism; bacterial cellulose biosynthesis.</text>
</comment>
<dbReference type="PRINTS" id="PR01441">
    <property type="entry name" value="CELLSNTHASEC"/>
</dbReference>
<dbReference type="EMBL" id="CP003244">
    <property type="protein sequence ID" value="AEX50077.1"/>
    <property type="molecule type" value="Genomic_DNA"/>
</dbReference>
<evidence type="ECO:0000256" key="5">
    <source>
        <dbReference type="ARBA" id="ARBA00022803"/>
    </source>
</evidence>
<evidence type="ECO:0000313" key="9">
    <source>
        <dbReference type="EMBL" id="AEX50077.1"/>
    </source>
</evidence>
<feature type="signal peptide" evidence="7">
    <location>
        <begin position="1"/>
        <end position="31"/>
    </location>
</feature>
<dbReference type="InterPro" id="IPR051012">
    <property type="entry name" value="CellSynth/LPSAsmb/PSIAsmb"/>
</dbReference>
<dbReference type="eggNOG" id="COG0457">
    <property type="taxonomic scope" value="Bacteria"/>
</dbReference>
<accession>H2INU2</accession>
<evidence type="ECO:0000256" key="6">
    <source>
        <dbReference type="ARBA" id="ARBA00022916"/>
    </source>
</evidence>
<dbReference type="eggNOG" id="COG3118">
    <property type="taxonomic scope" value="Bacteria"/>
</dbReference>
<evidence type="ECO:0000256" key="1">
    <source>
        <dbReference type="ARBA" id="ARBA00003476"/>
    </source>
</evidence>
<dbReference type="Pfam" id="PF05420">
    <property type="entry name" value="BCSC_C"/>
    <property type="match status" value="1"/>
</dbReference>
<keyword evidence="5" id="KW-0802">TPR repeat</keyword>
<dbReference type="GO" id="GO:0030244">
    <property type="term" value="P:cellulose biosynthetic process"/>
    <property type="evidence" value="ECO:0007669"/>
    <property type="project" value="UniProtKB-KW"/>
</dbReference>
<dbReference type="InterPro" id="IPR003921">
    <property type="entry name" value="Cell_synth_C"/>
</dbReference>
<keyword evidence="4" id="KW-0677">Repeat</keyword>
<dbReference type="OrthoDB" id="174989at2"/>
<feature type="domain" description="Cellulose synthase operon C C-terminal" evidence="8">
    <location>
        <begin position="1048"/>
        <end position="1346"/>
    </location>
</feature>
<dbReference type="PATRIC" id="fig|745277.3.peg.120"/>
<evidence type="ECO:0000313" key="10">
    <source>
        <dbReference type="Proteomes" id="UP000009010"/>
    </source>
</evidence>
<sequence length="1349" mass="143948">MKKHKLSLAVIRAIYLVGIAGVASFSAATFAADTDNPAMKALFDQAAYWHERAHDDLAKDALQKVLLVEPDNAQALYLMSLYSLQGGDKTAANQWREKLTAVSPDDPRLASLNSAKAMQAIPPAQLASARQMAAQGNVSGALSAYRTIFNGNQPPDSLATEYYLTMAGDKSLQPQAIAGLQQRVASRPDDTQARLGLGKVLTYQESTRRDGIKLLSTLAGSSSEADRSLRQALLWMTPQEADRDLYQGYQARHPNDTGVMAYFQKNIGGAAKGQGFTALNSGDVTSAKAKFESVLADNPNDADALAGLGYIAQRSGNFEQASEYLSKAAAQGGPNSVQLSNQAQDSAFYAQLAKAKDAAGSGSYDAALAAVTPLTQVGGEKGQSASLLRADILRRKGDLAGAEQQYSAMGDNADARAGLYYVLRQQNKTAEANQVLKTLPAGIQAKMNPPTVADVIEPMRRQAAQAVANNDPQRALNILQQARERQPSNVWVKLDMARILQSQGQTAQAQSIMAPSARPGASSADLYAAALFASETKNWSTANALLSRIPRSSQNQGMRELAQRVSFNAQMADAESYLQQGNTAAASNTLRALAQNPPTAPADVGALAKNLAASGQLPLAVQLVRQNMRQGVNGNAGDYADQVSVLNQAGLSNEAQAFLQSPQIQSGTSPTALASLRNGFVITQADQLREQGQYAAAYDKLVVALQADPQNRDLMLAMARLYQSGKLNKQAGQVYNYLMSNDTPTQDARVGAINIALGEGDNQRAKTLMEGLRGPRTPDRLLLEARVAEAQGDHQQALALLRSAKGKMIGLEGTDSQAQVAGLQISDNPFINRSTRTSASRPATQSSYGTVLPWQVSDQVSTPGNIPVATTEPTAVTQRNATEKQIDDMLDDLQGKTATWAQGDMSIRGRDGESGLSQLTEAKAPMTFAFVPFDTSRLSIGVTPVSLSAGSPSGTGNTRFGQGALSRGYSSAAAAYNAATGASITSKDVQTYLSDPNNPITTTVNGQSVATFDQYRTQLAAQYTDQCSSVSSNSNAADIAACSALNSSLTRLNGVDPTTYPATEAGNQSATGVEINAALTGDSYKADVGSTPLGQDLNSLVGGVQWAPKLTDFTTLRVTAERRAVTDSILSYVGTKDTYSGKEWGQVTKNGGSVNLSYDDGDAGFYAEAGYYSYLGNNVKSNKSVNANAGLYVRPFRYDDRELKTGINVGYMDFDKNLSYYSFGQGGYFSPQNYVSVSFPVEYTQKYDDWDLKLSGAVGYQSYSQDKSAYFPNNPDLQKQLEELVDAGFGTESYYAGKTENGIGWNAGVGGNYHLNKSMQIGGQVGYDTFGDYNESKAQVYFRYLMGQN</sequence>
<dbReference type="GO" id="GO:0006011">
    <property type="term" value="P:UDP-alpha-D-glucose metabolic process"/>
    <property type="evidence" value="ECO:0007669"/>
    <property type="project" value="InterPro"/>
</dbReference>
<dbReference type="InterPro" id="IPR011990">
    <property type="entry name" value="TPR-like_helical_dom_sf"/>
</dbReference>
<evidence type="ECO:0000256" key="2">
    <source>
        <dbReference type="ARBA" id="ARBA00005186"/>
    </source>
</evidence>
<dbReference type="PANTHER" id="PTHR45586">
    <property type="entry name" value="TPR REPEAT-CONTAINING PROTEIN PA4667"/>
    <property type="match status" value="1"/>
</dbReference>
<dbReference type="UniPathway" id="UPA00694"/>
<dbReference type="STRING" id="745277.Rahaq2_0126"/>